<dbReference type="eggNOG" id="COG2376">
    <property type="taxonomic scope" value="Bacteria"/>
</dbReference>
<keyword evidence="3" id="KW-0670">Pyruvate</keyword>
<evidence type="ECO:0000313" key="4">
    <source>
        <dbReference type="Proteomes" id="UP000051658"/>
    </source>
</evidence>
<keyword evidence="3" id="KW-0808">Transferase</keyword>
<dbReference type="Proteomes" id="UP000051658">
    <property type="component" value="Unassembled WGS sequence"/>
</dbReference>
<evidence type="ECO:0000313" key="3">
    <source>
        <dbReference type="EMBL" id="KRN57510.1"/>
    </source>
</evidence>
<dbReference type="AlphaFoldDB" id="A0A0R2I1W5"/>
<dbReference type="PROSITE" id="PS51481">
    <property type="entry name" value="DHAK"/>
    <property type="match status" value="1"/>
</dbReference>
<proteinExistence type="predicted"/>
<evidence type="ECO:0000256" key="1">
    <source>
        <dbReference type="NCBIfam" id="TIGR02362"/>
    </source>
</evidence>
<comment type="caution">
    <text evidence="3">The sequence shown here is derived from an EMBL/GenBank/DDBJ whole genome shotgun (WGS) entry which is preliminary data.</text>
</comment>
<dbReference type="PANTHER" id="PTHR28629">
    <property type="entry name" value="TRIOKINASE/FMN CYCLASE"/>
    <property type="match status" value="1"/>
</dbReference>
<dbReference type="GO" id="GO:0019563">
    <property type="term" value="P:glycerol catabolic process"/>
    <property type="evidence" value="ECO:0007669"/>
    <property type="project" value="TreeGrafter"/>
</dbReference>
<dbReference type="InterPro" id="IPR012735">
    <property type="entry name" value="DhaK_1b"/>
</dbReference>
<dbReference type="Pfam" id="PF02733">
    <property type="entry name" value="Dak1"/>
    <property type="match status" value="1"/>
</dbReference>
<protein>
    <recommendedName>
        <fullName evidence="1">DhaKLM operon coactivator DhaQ</fullName>
    </recommendedName>
</protein>
<dbReference type="RefSeq" id="WP_034572757.1">
    <property type="nucleotide sequence ID" value="NZ_JQBS01000006.1"/>
</dbReference>
<dbReference type="InterPro" id="IPR050861">
    <property type="entry name" value="Dihydroxyacetone_Kinase"/>
</dbReference>
<dbReference type="InterPro" id="IPR004006">
    <property type="entry name" value="DhaK_dom"/>
</dbReference>
<dbReference type="EMBL" id="JQBS01000006">
    <property type="protein sequence ID" value="KRN57510.1"/>
    <property type="molecule type" value="Genomic_DNA"/>
</dbReference>
<keyword evidence="4" id="KW-1185">Reference proteome</keyword>
<dbReference type="FunFam" id="3.40.50.10440:FF:000001">
    <property type="entry name" value="Dihydroxyacetone kinase, DhaK subunit"/>
    <property type="match status" value="1"/>
</dbReference>
<dbReference type="GO" id="GO:0005829">
    <property type="term" value="C:cytosol"/>
    <property type="evidence" value="ECO:0007669"/>
    <property type="project" value="TreeGrafter"/>
</dbReference>
<dbReference type="SUPFAM" id="SSF82549">
    <property type="entry name" value="DAK1/DegV-like"/>
    <property type="match status" value="1"/>
</dbReference>
<dbReference type="PANTHER" id="PTHR28629:SF4">
    <property type="entry name" value="TRIOKINASE_FMN CYCLASE"/>
    <property type="match status" value="1"/>
</dbReference>
<dbReference type="PATRIC" id="fig|1449336.4.peg.29"/>
<name>A0A0R2I1W5_CARDV</name>
<gene>
    <name evidence="3" type="ORF">IV74_GL000029</name>
</gene>
<sequence>MKKIVNRPEKMVTQMLNGIVYAHDEKLERIKGTGVIYRKAISKGKVAVVSGGGSGHEPAHTGFVGKGMLAAAICGPIFVPPTPEEVFQGIAISDQGFGVLLVIKNFEKDVESFLEGRRLALDKGHQVAYVIVNDDCSLEENSFQKRRRGVAGTVFVHKILAAAAENGSTLDELAELGKKVVRASNTLGLALSPAVVSEEHQAQFHLAEDELSFGVGIHGEPGYRIEKLHSSERLAIELVNKLKNHYQLAKGDQFALMVNGLGGTPLMELYIFTNDVRRLLELEGIKVVFKKVGNYMTSYDMKGLSLTFLKIEEEHWLDWLNEPVEVYGW</sequence>
<feature type="domain" description="DhaK" evidence="2">
    <location>
        <begin position="7"/>
        <end position="329"/>
    </location>
</feature>
<dbReference type="Gene3D" id="3.30.1180.20">
    <property type="entry name" value="Dihydroxyacetone kinase, domain 2"/>
    <property type="match status" value="1"/>
</dbReference>
<dbReference type="Gene3D" id="3.40.50.10440">
    <property type="entry name" value="Dihydroxyacetone kinase, domain 1"/>
    <property type="match status" value="1"/>
</dbReference>
<dbReference type="GO" id="GO:0004371">
    <property type="term" value="F:glycerone kinase activity"/>
    <property type="evidence" value="ECO:0007669"/>
    <property type="project" value="UniProtKB-UniRule"/>
</dbReference>
<evidence type="ECO:0000259" key="2">
    <source>
        <dbReference type="PROSITE" id="PS51481"/>
    </source>
</evidence>
<organism evidence="3 4">
    <name type="scientific">Carnobacterium divergens DSM 20623</name>
    <dbReference type="NCBI Taxonomy" id="1449336"/>
    <lineage>
        <taxon>Bacteria</taxon>
        <taxon>Bacillati</taxon>
        <taxon>Bacillota</taxon>
        <taxon>Bacilli</taxon>
        <taxon>Lactobacillales</taxon>
        <taxon>Carnobacteriaceae</taxon>
        <taxon>Carnobacterium</taxon>
    </lineage>
</organism>
<reference evidence="3 4" key="1">
    <citation type="journal article" date="2015" name="Genome Announc.">
        <title>Expanding the biotechnology potential of lactobacilli through comparative genomics of 213 strains and associated genera.</title>
        <authorList>
            <person name="Sun Z."/>
            <person name="Harris H.M."/>
            <person name="McCann A."/>
            <person name="Guo C."/>
            <person name="Argimon S."/>
            <person name="Zhang W."/>
            <person name="Yang X."/>
            <person name="Jeffery I.B."/>
            <person name="Cooney J.C."/>
            <person name="Kagawa T.F."/>
            <person name="Liu W."/>
            <person name="Song Y."/>
            <person name="Salvetti E."/>
            <person name="Wrobel A."/>
            <person name="Rasinkangas P."/>
            <person name="Parkhill J."/>
            <person name="Rea M.C."/>
            <person name="O'Sullivan O."/>
            <person name="Ritari J."/>
            <person name="Douillard F.P."/>
            <person name="Paul Ross R."/>
            <person name="Yang R."/>
            <person name="Briner A.E."/>
            <person name="Felis G.E."/>
            <person name="de Vos W.M."/>
            <person name="Barrangou R."/>
            <person name="Klaenhammer T.R."/>
            <person name="Caufield P.W."/>
            <person name="Cui Y."/>
            <person name="Zhang H."/>
            <person name="O'Toole P.W."/>
        </authorList>
    </citation>
    <scope>NUCLEOTIDE SEQUENCE [LARGE SCALE GENOMIC DNA]</scope>
    <source>
        <strain evidence="3 4">DSM 20623</strain>
    </source>
</reference>
<dbReference type="GeneID" id="89590078"/>
<accession>A0A0R2I1W5</accession>
<dbReference type="NCBIfam" id="TIGR02362">
    <property type="entry name" value="dhaK1b"/>
    <property type="match status" value="1"/>
</dbReference>